<dbReference type="GeneID" id="63745694"/>
<accession>A0A1L9R8V1</accession>
<keyword evidence="3" id="KW-0862">Zinc</keyword>
<evidence type="ECO:0000313" key="6">
    <source>
        <dbReference type="EMBL" id="OJJ31350.1"/>
    </source>
</evidence>
<evidence type="ECO:0000313" key="7">
    <source>
        <dbReference type="Proteomes" id="UP000184383"/>
    </source>
</evidence>
<dbReference type="PANTHER" id="PTHR33337">
    <property type="entry name" value="GFA DOMAIN-CONTAINING PROTEIN"/>
    <property type="match status" value="1"/>
</dbReference>
<gene>
    <name evidence="6" type="ORF">ASPWEDRAFT_163282</name>
</gene>
<comment type="similarity">
    <text evidence="1">Belongs to the Gfa family.</text>
</comment>
<organism evidence="6 7">
    <name type="scientific">Aspergillus wentii DTO 134E9</name>
    <dbReference type="NCBI Taxonomy" id="1073089"/>
    <lineage>
        <taxon>Eukaryota</taxon>
        <taxon>Fungi</taxon>
        <taxon>Dikarya</taxon>
        <taxon>Ascomycota</taxon>
        <taxon>Pezizomycotina</taxon>
        <taxon>Eurotiomycetes</taxon>
        <taxon>Eurotiomycetidae</taxon>
        <taxon>Eurotiales</taxon>
        <taxon>Aspergillaceae</taxon>
        <taxon>Aspergillus</taxon>
        <taxon>Aspergillus subgen. Cremei</taxon>
    </lineage>
</organism>
<evidence type="ECO:0000256" key="3">
    <source>
        <dbReference type="ARBA" id="ARBA00022833"/>
    </source>
</evidence>
<dbReference type="OrthoDB" id="406544at2759"/>
<reference evidence="7" key="1">
    <citation type="journal article" date="2017" name="Genome Biol.">
        <title>Comparative genomics reveals high biological diversity and specific adaptations in the industrially and medically important fungal genus Aspergillus.</title>
        <authorList>
            <person name="de Vries R.P."/>
            <person name="Riley R."/>
            <person name="Wiebenga A."/>
            <person name="Aguilar-Osorio G."/>
            <person name="Amillis S."/>
            <person name="Uchima C.A."/>
            <person name="Anderluh G."/>
            <person name="Asadollahi M."/>
            <person name="Askin M."/>
            <person name="Barry K."/>
            <person name="Battaglia E."/>
            <person name="Bayram O."/>
            <person name="Benocci T."/>
            <person name="Braus-Stromeyer S.A."/>
            <person name="Caldana C."/>
            <person name="Canovas D."/>
            <person name="Cerqueira G.C."/>
            <person name="Chen F."/>
            <person name="Chen W."/>
            <person name="Choi C."/>
            <person name="Clum A."/>
            <person name="Dos Santos R.A."/>
            <person name="Damasio A.R."/>
            <person name="Diallinas G."/>
            <person name="Emri T."/>
            <person name="Fekete E."/>
            <person name="Flipphi M."/>
            <person name="Freyberg S."/>
            <person name="Gallo A."/>
            <person name="Gournas C."/>
            <person name="Habgood R."/>
            <person name="Hainaut M."/>
            <person name="Harispe M.L."/>
            <person name="Henrissat B."/>
            <person name="Hilden K.S."/>
            <person name="Hope R."/>
            <person name="Hossain A."/>
            <person name="Karabika E."/>
            <person name="Karaffa L."/>
            <person name="Karanyi Z."/>
            <person name="Krasevec N."/>
            <person name="Kuo A."/>
            <person name="Kusch H."/>
            <person name="LaButti K."/>
            <person name="Lagendijk E.L."/>
            <person name="Lapidus A."/>
            <person name="Levasseur A."/>
            <person name="Lindquist E."/>
            <person name="Lipzen A."/>
            <person name="Logrieco A.F."/>
            <person name="MacCabe A."/>
            <person name="Maekelae M.R."/>
            <person name="Malavazi I."/>
            <person name="Melin P."/>
            <person name="Meyer V."/>
            <person name="Mielnichuk N."/>
            <person name="Miskei M."/>
            <person name="Molnar A.P."/>
            <person name="Mule G."/>
            <person name="Ngan C.Y."/>
            <person name="Orejas M."/>
            <person name="Orosz E."/>
            <person name="Ouedraogo J.P."/>
            <person name="Overkamp K.M."/>
            <person name="Park H.-S."/>
            <person name="Perrone G."/>
            <person name="Piumi F."/>
            <person name="Punt P.J."/>
            <person name="Ram A.F."/>
            <person name="Ramon A."/>
            <person name="Rauscher S."/>
            <person name="Record E."/>
            <person name="Riano-Pachon D.M."/>
            <person name="Robert V."/>
            <person name="Roehrig J."/>
            <person name="Ruller R."/>
            <person name="Salamov A."/>
            <person name="Salih N.S."/>
            <person name="Samson R.A."/>
            <person name="Sandor E."/>
            <person name="Sanguinetti M."/>
            <person name="Schuetze T."/>
            <person name="Sepcic K."/>
            <person name="Shelest E."/>
            <person name="Sherlock G."/>
            <person name="Sophianopoulou V."/>
            <person name="Squina F.M."/>
            <person name="Sun H."/>
            <person name="Susca A."/>
            <person name="Todd R.B."/>
            <person name="Tsang A."/>
            <person name="Unkles S.E."/>
            <person name="van de Wiele N."/>
            <person name="van Rossen-Uffink D."/>
            <person name="Oliveira J.V."/>
            <person name="Vesth T.C."/>
            <person name="Visser J."/>
            <person name="Yu J.-H."/>
            <person name="Zhou M."/>
            <person name="Andersen M.R."/>
            <person name="Archer D.B."/>
            <person name="Baker S.E."/>
            <person name="Benoit I."/>
            <person name="Brakhage A.A."/>
            <person name="Braus G.H."/>
            <person name="Fischer R."/>
            <person name="Frisvad J.C."/>
            <person name="Goldman G.H."/>
            <person name="Houbraken J."/>
            <person name="Oakley B."/>
            <person name="Pocsi I."/>
            <person name="Scazzocchio C."/>
            <person name="Seiboth B."/>
            <person name="vanKuyk P.A."/>
            <person name="Wortman J."/>
            <person name="Dyer P.S."/>
            <person name="Grigoriev I.V."/>
        </authorList>
    </citation>
    <scope>NUCLEOTIDE SEQUENCE [LARGE SCALE GENOMIC DNA]</scope>
    <source>
        <strain evidence="7">DTO 134E9</strain>
    </source>
</reference>
<dbReference type="Gene3D" id="3.90.1590.10">
    <property type="entry name" value="glutathione-dependent formaldehyde- activating enzyme (gfa)"/>
    <property type="match status" value="1"/>
</dbReference>
<feature type="domain" description="CENP-V/GFA" evidence="5">
    <location>
        <begin position="5"/>
        <end position="121"/>
    </location>
</feature>
<dbReference type="STRING" id="1073089.A0A1L9R8V1"/>
<dbReference type="InterPro" id="IPR011057">
    <property type="entry name" value="Mss4-like_sf"/>
</dbReference>
<protein>
    <recommendedName>
        <fullName evidence="5">CENP-V/GFA domain-containing protein</fullName>
    </recommendedName>
</protein>
<dbReference type="VEuPathDB" id="FungiDB:ASPWEDRAFT_163282"/>
<dbReference type="AlphaFoldDB" id="A0A1L9R8V1"/>
<dbReference type="RefSeq" id="XP_040685027.1">
    <property type="nucleotide sequence ID" value="XM_040829846.1"/>
</dbReference>
<dbReference type="EMBL" id="KV878216">
    <property type="protein sequence ID" value="OJJ31350.1"/>
    <property type="molecule type" value="Genomic_DNA"/>
</dbReference>
<evidence type="ECO:0000256" key="1">
    <source>
        <dbReference type="ARBA" id="ARBA00005495"/>
    </source>
</evidence>
<dbReference type="Proteomes" id="UP000184383">
    <property type="component" value="Unassembled WGS sequence"/>
</dbReference>
<evidence type="ECO:0000256" key="4">
    <source>
        <dbReference type="ARBA" id="ARBA00023239"/>
    </source>
</evidence>
<keyword evidence="4" id="KW-0456">Lyase</keyword>
<dbReference type="GO" id="GO:0046872">
    <property type="term" value="F:metal ion binding"/>
    <property type="evidence" value="ECO:0007669"/>
    <property type="project" value="UniProtKB-KW"/>
</dbReference>
<dbReference type="InterPro" id="IPR006913">
    <property type="entry name" value="CENP-V/GFA"/>
</dbReference>
<dbReference type="PROSITE" id="PS51891">
    <property type="entry name" value="CENP_V_GFA"/>
    <property type="match status" value="1"/>
</dbReference>
<evidence type="ECO:0000259" key="5">
    <source>
        <dbReference type="PROSITE" id="PS51891"/>
    </source>
</evidence>
<dbReference type="Pfam" id="PF04828">
    <property type="entry name" value="GFA"/>
    <property type="match status" value="1"/>
</dbReference>
<dbReference type="GO" id="GO:0016846">
    <property type="term" value="F:carbon-sulfur lyase activity"/>
    <property type="evidence" value="ECO:0007669"/>
    <property type="project" value="InterPro"/>
</dbReference>
<dbReference type="PANTHER" id="PTHR33337:SF39">
    <property type="entry name" value="DUF636 DOMAIN PROTEIN (AFU_ORTHOLOGUE AFUA_6G11530)"/>
    <property type="match status" value="1"/>
</dbReference>
<dbReference type="SUPFAM" id="SSF51316">
    <property type="entry name" value="Mss4-like"/>
    <property type="match status" value="1"/>
</dbReference>
<keyword evidence="7" id="KW-1185">Reference proteome</keyword>
<keyword evidence="2" id="KW-0479">Metal-binding</keyword>
<evidence type="ECO:0000256" key="2">
    <source>
        <dbReference type="ARBA" id="ARBA00022723"/>
    </source>
</evidence>
<proteinExistence type="inferred from homology"/>
<sequence length="140" mass="15253">MSSSNSGSCLCGAVKYGLSDAPEVCYMCHCNSCQKVSGSAFTANCLYKRENLNIIQGHGVIKTYSDQATFSGQALERSFCDTCGSNLFLQSKLLGEMGMVAVPSGTIDDRTELRPKIEAWCQSRRSWLSGVEGTEQKEKQ</sequence>
<name>A0A1L9R8V1_ASPWE</name>